<organism evidence="2 3">
    <name type="scientific">Liparis tanakae</name>
    <name type="common">Tanaka's snailfish</name>
    <dbReference type="NCBI Taxonomy" id="230148"/>
    <lineage>
        <taxon>Eukaryota</taxon>
        <taxon>Metazoa</taxon>
        <taxon>Chordata</taxon>
        <taxon>Craniata</taxon>
        <taxon>Vertebrata</taxon>
        <taxon>Euteleostomi</taxon>
        <taxon>Actinopterygii</taxon>
        <taxon>Neopterygii</taxon>
        <taxon>Teleostei</taxon>
        <taxon>Neoteleostei</taxon>
        <taxon>Acanthomorphata</taxon>
        <taxon>Eupercaria</taxon>
        <taxon>Perciformes</taxon>
        <taxon>Cottioidei</taxon>
        <taxon>Cottales</taxon>
        <taxon>Liparidae</taxon>
        <taxon>Liparis</taxon>
    </lineage>
</organism>
<name>A0A4Z2H4P6_9TELE</name>
<feature type="region of interest" description="Disordered" evidence="1">
    <location>
        <begin position="72"/>
        <end position="124"/>
    </location>
</feature>
<protein>
    <submittedName>
        <fullName evidence="2">Uncharacterized protein</fullName>
    </submittedName>
</protein>
<dbReference type="AlphaFoldDB" id="A0A4Z2H4P6"/>
<comment type="caution">
    <text evidence="2">The sequence shown here is derived from an EMBL/GenBank/DDBJ whole genome shotgun (WGS) entry which is preliminary data.</text>
</comment>
<sequence length="124" mass="13736">MWLSPMLTIAHRVRWTPSRLIGTFGEFGATIGSRGRKRAKARWGPPEWSGFTLSQGSAKVIKMHALGSMAVRTNAHGNPSDRLLIRSDPSRPEDLDLSQTVDNPNRAKERERTPSPAADRCTIS</sequence>
<keyword evidence="3" id="KW-1185">Reference proteome</keyword>
<proteinExistence type="predicted"/>
<evidence type="ECO:0000256" key="1">
    <source>
        <dbReference type="SAM" id="MobiDB-lite"/>
    </source>
</evidence>
<evidence type="ECO:0000313" key="2">
    <source>
        <dbReference type="EMBL" id="TNN60601.1"/>
    </source>
</evidence>
<dbReference type="Proteomes" id="UP000314294">
    <property type="component" value="Unassembled WGS sequence"/>
</dbReference>
<dbReference type="EMBL" id="SRLO01000331">
    <property type="protein sequence ID" value="TNN60601.1"/>
    <property type="molecule type" value="Genomic_DNA"/>
</dbReference>
<feature type="compositionally biased region" description="Basic and acidic residues" evidence="1">
    <location>
        <begin position="83"/>
        <end position="94"/>
    </location>
</feature>
<gene>
    <name evidence="2" type="ORF">EYF80_029202</name>
</gene>
<reference evidence="2 3" key="1">
    <citation type="submission" date="2019-03" db="EMBL/GenBank/DDBJ databases">
        <title>First draft genome of Liparis tanakae, snailfish: a comprehensive survey of snailfish specific genes.</title>
        <authorList>
            <person name="Kim W."/>
            <person name="Song I."/>
            <person name="Jeong J.-H."/>
            <person name="Kim D."/>
            <person name="Kim S."/>
            <person name="Ryu S."/>
            <person name="Song J.Y."/>
            <person name="Lee S.K."/>
        </authorList>
    </citation>
    <scope>NUCLEOTIDE SEQUENCE [LARGE SCALE GENOMIC DNA]</scope>
    <source>
        <tissue evidence="2">Muscle</tissue>
    </source>
</reference>
<evidence type="ECO:0000313" key="3">
    <source>
        <dbReference type="Proteomes" id="UP000314294"/>
    </source>
</evidence>
<accession>A0A4Z2H4P6</accession>